<feature type="domain" description="Metalloprotease TldD/E C-terminal" evidence="4">
    <location>
        <begin position="240"/>
        <end position="447"/>
    </location>
</feature>
<evidence type="ECO:0000259" key="4">
    <source>
        <dbReference type="Pfam" id="PF19289"/>
    </source>
</evidence>
<gene>
    <name evidence="6" type="primary">pmbA</name>
    <name evidence="6" type="ORF">BUANCORI2928_073</name>
</gene>
<proteinExistence type="inferred from homology"/>
<name>A0AAT9IFW2_9GAMM</name>
<accession>A0AAT9IFW2</accession>
<reference evidence="6" key="1">
    <citation type="submission" date="2024-06" db="EMBL/GenBank/DDBJ databases">
        <authorList>
            <person name="Manzano-Marin A."/>
            <person name="Manzano-Marin A."/>
            <person name="Alejandro Manzano Marin A."/>
        </authorList>
    </citation>
    <scope>NUCLEOTIDE SEQUENCE</scope>
    <source>
        <strain evidence="6">Ancorni-2928</strain>
    </source>
</reference>
<evidence type="ECO:0000256" key="2">
    <source>
        <dbReference type="ARBA" id="ARBA00005836"/>
    </source>
</evidence>
<keyword evidence="6" id="KW-0378">Hydrolase</keyword>
<comment type="function">
    <text evidence="1">Probable metalloprotease.</text>
</comment>
<dbReference type="InterPro" id="IPR047657">
    <property type="entry name" value="PmbA"/>
</dbReference>
<feature type="domain" description="Metalloprotease TldD/E central" evidence="5">
    <location>
        <begin position="124"/>
        <end position="230"/>
    </location>
</feature>
<keyword evidence="6" id="KW-0482">Metalloprotease</keyword>
<organism evidence="6">
    <name type="scientific">Buchnera aphidicola</name>
    <name type="common">Anoecia corni</name>
    <dbReference type="NCBI Taxonomy" id="2994477"/>
    <lineage>
        <taxon>Bacteria</taxon>
        <taxon>Pseudomonadati</taxon>
        <taxon>Pseudomonadota</taxon>
        <taxon>Gammaproteobacteria</taxon>
        <taxon>Enterobacterales</taxon>
        <taxon>Erwiniaceae</taxon>
        <taxon>Buchnera</taxon>
    </lineage>
</organism>
<evidence type="ECO:0000256" key="1">
    <source>
        <dbReference type="ARBA" id="ARBA00002796"/>
    </source>
</evidence>
<dbReference type="GO" id="GO:0005829">
    <property type="term" value="C:cytosol"/>
    <property type="evidence" value="ECO:0007669"/>
    <property type="project" value="TreeGrafter"/>
</dbReference>
<dbReference type="Gene3D" id="3.30.2290.10">
    <property type="entry name" value="PmbA/TldD superfamily"/>
    <property type="match status" value="1"/>
</dbReference>
<sequence length="448" mass="50705">MYRLERILKKEKRLKLKMKKILEYTSKKPLLIESYIDHTFGYNVLVRNQNIEIIEFNQDSIFNINVYSNQKKGSSSSSDLSYLSMKNTFKSACNIAKNSFIDRYNQLPEKKLLVTNPKNLFLLHVDNITINQAINLVINTEKISLNYDKKIVNSEGANFFYSITIKIIGNSLGLLSSYCSSLYSLSNGIIAKNNDGMQRDYSYSINRNFKKLKGPNWIGKKSAKYAIRRLSPQKIQTTFLPIILSSNISKSLFFHLAESISGINIYNKSSFLLNSLNKKILPDWCSILEDPNILGGLGSKPFDAEGVKTKRKFIVEKGILKTWILNNYSSNRLNLKNTGNSGGIHNWIIINNNRSYSFKNLLKIMNTGLLITELLGNGIDLITGNYSRGAVGFYVKNGNIQFPVDGITISGNLKKIFNNIKYISTDINVNSKIHCGSLLIEKIHISGI</sequence>
<dbReference type="PANTHER" id="PTHR43421:SF1">
    <property type="entry name" value="METALLOPROTEASE PMBA"/>
    <property type="match status" value="1"/>
</dbReference>
<dbReference type="GO" id="GO:0006508">
    <property type="term" value="P:proteolysis"/>
    <property type="evidence" value="ECO:0007669"/>
    <property type="project" value="InterPro"/>
</dbReference>
<dbReference type="EMBL" id="OZ060371">
    <property type="protein sequence ID" value="CAL4042260.1"/>
    <property type="molecule type" value="Genomic_DNA"/>
</dbReference>
<dbReference type="InterPro" id="IPR045569">
    <property type="entry name" value="Metalloprtase-TldD/E_C"/>
</dbReference>
<dbReference type="InterPro" id="IPR045570">
    <property type="entry name" value="Metalloprtase-TldD/E_cen_dom"/>
</dbReference>
<comment type="similarity">
    <text evidence="2">Belongs to the peptidase U62 family.</text>
</comment>
<dbReference type="Pfam" id="PF19290">
    <property type="entry name" value="PmbA_TldD_2nd"/>
    <property type="match status" value="1"/>
</dbReference>
<dbReference type="SUPFAM" id="SSF111283">
    <property type="entry name" value="Putative modulator of DNA gyrase, PmbA/TldD"/>
    <property type="match status" value="1"/>
</dbReference>
<dbReference type="Pfam" id="PF01523">
    <property type="entry name" value="PmbA_TldD_1st"/>
    <property type="match status" value="1"/>
</dbReference>
<dbReference type="NCBIfam" id="NF008268">
    <property type="entry name" value="PRK11040.1"/>
    <property type="match status" value="1"/>
</dbReference>
<dbReference type="Pfam" id="PF19289">
    <property type="entry name" value="PmbA_TldD_3rd"/>
    <property type="match status" value="1"/>
</dbReference>
<dbReference type="GO" id="GO:0008237">
    <property type="term" value="F:metallopeptidase activity"/>
    <property type="evidence" value="ECO:0007669"/>
    <property type="project" value="UniProtKB-KW"/>
</dbReference>
<dbReference type="InterPro" id="IPR002510">
    <property type="entry name" value="Metalloprtase-TldD/E_N"/>
</dbReference>
<evidence type="ECO:0000259" key="3">
    <source>
        <dbReference type="Pfam" id="PF01523"/>
    </source>
</evidence>
<dbReference type="EC" id="3.4.-.-" evidence="6"/>
<evidence type="ECO:0000313" key="6">
    <source>
        <dbReference type="EMBL" id="CAL4042260.1"/>
    </source>
</evidence>
<dbReference type="AlphaFoldDB" id="A0AAT9IFW2"/>
<feature type="domain" description="Metalloprotease TldD/E N-terminal" evidence="3">
    <location>
        <begin position="37"/>
        <end position="96"/>
    </location>
</feature>
<protein>
    <submittedName>
        <fullName evidence="6">Metalloprotease PmbA</fullName>
        <ecNumber evidence="6">3.4.-.-</ecNumber>
    </submittedName>
</protein>
<dbReference type="RefSeq" id="WP_367681052.1">
    <property type="nucleotide sequence ID" value="NZ_OZ060371.1"/>
</dbReference>
<keyword evidence="6" id="KW-0645">Protease</keyword>
<evidence type="ECO:0000259" key="5">
    <source>
        <dbReference type="Pfam" id="PF19290"/>
    </source>
</evidence>
<dbReference type="InterPro" id="IPR036059">
    <property type="entry name" value="TldD/PmbA_sf"/>
</dbReference>
<dbReference type="InterPro" id="IPR035068">
    <property type="entry name" value="TldD/PmbA_N"/>
</dbReference>
<dbReference type="PANTHER" id="PTHR43421">
    <property type="entry name" value="METALLOPROTEASE PMBA"/>
    <property type="match status" value="1"/>
</dbReference>